<dbReference type="OrthoDB" id="7107936at2"/>
<comment type="caution">
    <text evidence="1">The sequence shown here is derived from an EMBL/GenBank/DDBJ whole genome shotgun (WGS) entry which is preliminary data.</text>
</comment>
<dbReference type="SUPFAM" id="SSF47598">
    <property type="entry name" value="Ribbon-helix-helix"/>
    <property type="match status" value="1"/>
</dbReference>
<reference evidence="1 2" key="1">
    <citation type="submission" date="2019-07" db="EMBL/GenBank/DDBJ databases">
        <title>R&amp;d 2014.</title>
        <authorList>
            <person name="Klenk H.-P."/>
        </authorList>
    </citation>
    <scope>NUCLEOTIDE SEQUENCE [LARGE SCALE GENOMIC DNA]</scope>
    <source>
        <strain evidence="1 2">DSM 45764</strain>
    </source>
</reference>
<organism evidence="1 2">
    <name type="scientific">Modestobacter roseus</name>
    <dbReference type="NCBI Taxonomy" id="1181884"/>
    <lineage>
        <taxon>Bacteria</taxon>
        <taxon>Bacillati</taxon>
        <taxon>Actinomycetota</taxon>
        <taxon>Actinomycetes</taxon>
        <taxon>Geodermatophilales</taxon>
        <taxon>Geodermatophilaceae</taxon>
        <taxon>Modestobacter</taxon>
    </lineage>
</organism>
<protein>
    <recommendedName>
        <fullName evidence="3">Antitoxin</fullName>
    </recommendedName>
</protein>
<dbReference type="AlphaFoldDB" id="A0A562ISD0"/>
<proteinExistence type="predicted"/>
<accession>A0A562ISD0</accession>
<evidence type="ECO:0000313" key="1">
    <source>
        <dbReference type="EMBL" id="TWH73635.1"/>
    </source>
</evidence>
<dbReference type="RefSeq" id="WP_153361656.1">
    <property type="nucleotide sequence ID" value="NZ_JABGDC010000253.1"/>
</dbReference>
<sequence length="70" mass="7554">MPDLHLRNVPAEVVDRLTRLATREHTSVSAVAIRELTHAGRRAGNPALLARLPDTGIDLDEIVAAVHAGR</sequence>
<evidence type="ECO:0000313" key="2">
    <source>
        <dbReference type="Proteomes" id="UP000321490"/>
    </source>
</evidence>
<dbReference type="InterPro" id="IPR010985">
    <property type="entry name" value="Ribbon_hlx_hlx"/>
</dbReference>
<dbReference type="EMBL" id="VLKF01000001">
    <property type="protein sequence ID" value="TWH73635.1"/>
    <property type="molecule type" value="Genomic_DNA"/>
</dbReference>
<evidence type="ECO:0008006" key="3">
    <source>
        <dbReference type="Google" id="ProtNLM"/>
    </source>
</evidence>
<gene>
    <name evidence="1" type="ORF">JD78_02159</name>
</gene>
<dbReference type="Proteomes" id="UP000321490">
    <property type="component" value="Unassembled WGS sequence"/>
</dbReference>
<name>A0A562ISD0_9ACTN</name>
<dbReference type="GO" id="GO:0006355">
    <property type="term" value="P:regulation of DNA-templated transcription"/>
    <property type="evidence" value="ECO:0007669"/>
    <property type="project" value="InterPro"/>
</dbReference>
<keyword evidence="2" id="KW-1185">Reference proteome</keyword>